<protein>
    <submittedName>
        <fullName evidence="1">Uncharacterized protein</fullName>
    </submittedName>
</protein>
<reference evidence="1 2" key="1">
    <citation type="submission" date="2015-07" db="EMBL/GenBank/DDBJ databases">
        <authorList>
            <consortium name="Pathogen Informatics"/>
        </authorList>
    </citation>
    <scope>NUCLEOTIDE SEQUENCE [LARGE SCALE GENOMIC DNA]</scope>
    <source>
        <strain evidence="1 2">A325</strain>
    </source>
</reference>
<sequence length="90" mass="10211">MRYRERTALNLGGHRNQSLRRGFWHRVIEQSSNAPDPQPFLGSLNGSFGSGHSRLCHVNPQYQIQGVIESARQSARLAEYRSTVAVLDEF</sequence>
<accession>A0A655YJB2</accession>
<dbReference type="EMBL" id="CWQJ01000017">
    <property type="protein sequence ID" value="CSC43274.1"/>
    <property type="molecule type" value="Genomic_DNA"/>
</dbReference>
<name>A0A655YJB2_VIBCL</name>
<dbReference type="AlphaFoldDB" id="A0A655YJB2"/>
<proteinExistence type="predicted"/>
<gene>
    <name evidence="1" type="ORF">ERS013201_02622</name>
</gene>
<organism evidence="1 2">
    <name type="scientific">Vibrio cholerae</name>
    <dbReference type="NCBI Taxonomy" id="666"/>
    <lineage>
        <taxon>Bacteria</taxon>
        <taxon>Pseudomonadati</taxon>
        <taxon>Pseudomonadota</taxon>
        <taxon>Gammaproteobacteria</taxon>
        <taxon>Vibrionales</taxon>
        <taxon>Vibrionaceae</taxon>
        <taxon>Vibrio</taxon>
    </lineage>
</organism>
<evidence type="ECO:0000313" key="1">
    <source>
        <dbReference type="EMBL" id="CSC43274.1"/>
    </source>
</evidence>
<evidence type="ECO:0000313" key="2">
    <source>
        <dbReference type="Proteomes" id="UP000046067"/>
    </source>
</evidence>
<dbReference type="Proteomes" id="UP000046067">
    <property type="component" value="Unassembled WGS sequence"/>
</dbReference>